<protein>
    <submittedName>
        <fullName evidence="2">Uncharacterized protein</fullName>
    </submittedName>
</protein>
<dbReference type="GeneID" id="14925319"/>
<sequence length="168" mass="19300">MHQEDNKIAELSAQLQRVLGLHEQRVLAYKRWEKAFREYVALEDQAEGWEDYQDAIKEATGEFVKISTAVREVEAQLALSRPDLAAMVRSLQELEKQKLQLTAKVQAGKEKAVVTERVDEEVDWVWEREEKGMRNQLNGLVEEINLVVDSLRVELQDLAPPSAEEANE</sequence>
<dbReference type="EMBL" id="KB007833">
    <property type="protein sequence ID" value="ELR24302.1"/>
    <property type="molecule type" value="Genomic_DNA"/>
</dbReference>
<reference evidence="2 3" key="1">
    <citation type="journal article" date="2013" name="Genome Biol.">
        <title>Genome of Acanthamoeba castellanii highlights extensive lateral gene transfer and early evolution of tyrosine kinase signaling.</title>
        <authorList>
            <person name="Clarke M."/>
            <person name="Lohan A.J."/>
            <person name="Liu B."/>
            <person name="Lagkouvardos I."/>
            <person name="Roy S."/>
            <person name="Zafar N."/>
            <person name="Bertelli C."/>
            <person name="Schilde C."/>
            <person name="Kianianmomeni A."/>
            <person name="Burglin T.R."/>
            <person name="Frech C."/>
            <person name="Turcotte B."/>
            <person name="Kopec K.O."/>
            <person name="Synnott J.M."/>
            <person name="Choo C."/>
            <person name="Paponov I."/>
            <person name="Finkler A."/>
            <person name="Soon Heng Tan C."/>
            <person name="Hutchins A.P."/>
            <person name="Weinmeier T."/>
            <person name="Rattei T."/>
            <person name="Chu J.S."/>
            <person name="Gimenez G."/>
            <person name="Irimia M."/>
            <person name="Rigden D.J."/>
            <person name="Fitzpatrick D.A."/>
            <person name="Lorenzo-Morales J."/>
            <person name="Bateman A."/>
            <person name="Chiu C.H."/>
            <person name="Tang P."/>
            <person name="Hegemann P."/>
            <person name="Fromm H."/>
            <person name="Raoult D."/>
            <person name="Greub G."/>
            <person name="Miranda-Saavedra D."/>
            <person name="Chen N."/>
            <person name="Nash P."/>
            <person name="Ginger M.L."/>
            <person name="Horn M."/>
            <person name="Schaap P."/>
            <person name="Caler L."/>
            <person name="Loftus B."/>
        </authorList>
    </citation>
    <scope>NUCLEOTIDE SEQUENCE [LARGE SCALE GENOMIC DNA]</scope>
    <source>
        <strain evidence="2 3">Neff</strain>
    </source>
</reference>
<evidence type="ECO:0000313" key="2">
    <source>
        <dbReference type="EMBL" id="ELR24302.1"/>
    </source>
</evidence>
<evidence type="ECO:0000256" key="1">
    <source>
        <dbReference type="SAM" id="Coils"/>
    </source>
</evidence>
<dbReference type="VEuPathDB" id="AmoebaDB:ACA1_338630"/>
<accession>L8HGC0</accession>
<evidence type="ECO:0000313" key="3">
    <source>
        <dbReference type="Proteomes" id="UP000011083"/>
    </source>
</evidence>
<keyword evidence="1" id="KW-0175">Coiled coil</keyword>
<proteinExistence type="predicted"/>
<organism evidence="2 3">
    <name type="scientific">Acanthamoeba castellanii (strain ATCC 30010 / Neff)</name>
    <dbReference type="NCBI Taxonomy" id="1257118"/>
    <lineage>
        <taxon>Eukaryota</taxon>
        <taxon>Amoebozoa</taxon>
        <taxon>Discosea</taxon>
        <taxon>Longamoebia</taxon>
        <taxon>Centramoebida</taxon>
        <taxon>Acanthamoebidae</taxon>
        <taxon>Acanthamoeba</taxon>
    </lineage>
</organism>
<name>L8HGC0_ACACF</name>
<dbReference type="KEGG" id="acan:ACA1_338630"/>
<gene>
    <name evidence="2" type="ORF">ACA1_338630</name>
</gene>
<dbReference type="PANTHER" id="PTHR28309">
    <property type="entry name" value="REQUIRED FOR EXCISION 1-B DOMAIN-CONTAINING PROTEIN"/>
    <property type="match status" value="1"/>
</dbReference>
<keyword evidence="3" id="KW-1185">Reference proteome</keyword>
<feature type="coiled-coil region" evidence="1">
    <location>
        <begin position="84"/>
        <end position="111"/>
    </location>
</feature>
<dbReference type="InterPro" id="IPR039491">
    <property type="entry name" value="REX1-B"/>
</dbReference>
<dbReference type="Proteomes" id="UP000011083">
    <property type="component" value="Unassembled WGS sequence"/>
</dbReference>
<dbReference type="PANTHER" id="PTHR28309:SF1">
    <property type="entry name" value="REQUIRED FOR EXCISION 1-B DOMAIN-CONTAINING PROTEIN"/>
    <property type="match status" value="1"/>
</dbReference>
<dbReference type="AlphaFoldDB" id="L8HGC0"/>
<dbReference type="Pfam" id="PF14966">
    <property type="entry name" value="DNA_repr_REX1B"/>
    <property type="match status" value="1"/>
</dbReference>
<dbReference type="RefSeq" id="XP_004353999.1">
    <property type="nucleotide sequence ID" value="XM_004353947.1"/>
</dbReference>